<dbReference type="InterPro" id="IPR050345">
    <property type="entry name" value="Aliph_Amidase/BUP"/>
</dbReference>
<keyword evidence="3" id="KW-0449">Lipoprotein</keyword>
<dbReference type="Pfam" id="PF00795">
    <property type="entry name" value="CN_hydrolase"/>
    <property type="match status" value="1"/>
</dbReference>
<dbReference type="PROSITE" id="PS50263">
    <property type="entry name" value="CN_HYDROLASE"/>
    <property type="match status" value="1"/>
</dbReference>
<dbReference type="Gene3D" id="3.60.110.10">
    <property type="entry name" value="Carbon-nitrogen hydrolase"/>
    <property type="match status" value="1"/>
</dbReference>
<dbReference type="EMBL" id="AUZX01010190">
    <property type="protein sequence ID" value="EQD48883.1"/>
    <property type="molecule type" value="Genomic_DNA"/>
</dbReference>
<organism evidence="3">
    <name type="scientific">mine drainage metagenome</name>
    <dbReference type="NCBI Taxonomy" id="410659"/>
    <lineage>
        <taxon>unclassified sequences</taxon>
        <taxon>metagenomes</taxon>
        <taxon>ecological metagenomes</taxon>
    </lineage>
</organism>
<name>T0ZWF3_9ZZZZ</name>
<evidence type="ECO:0000259" key="2">
    <source>
        <dbReference type="PROSITE" id="PS50263"/>
    </source>
</evidence>
<dbReference type="SUPFAM" id="SSF56317">
    <property type="entry name" value="Carbon-nitrogen hydrolase"/>
    <property type="match status" value="1"/>
</dbReference>
<protein>
    <submittedName>
        <fullName evidence="3">Nitrilase/cyanide hydratase and apolipoprotein N-acyltransferase</fullName>
    </submittedName>
</protein>
<feature type="non-terminal residue" evidence="3">
    <location>
        <position position="1"/>
    </location>
</feature>
<keyword evidence="3" id="KW-0012">Acyltransferase</keyword>
<evidence type="ECO:0000256" key="1">
    <source>
        <dbReference type="ARBA" id="ARBA00022801"/>
    </source>
</evidence>
<dbReference type="PANTHER" id="PTHR43674:SF2">
    <property type="entry name" value="BETA-UREIDOPROPIONASE"/>
    <property type="match status" value="1"/>
</dbReference>
<reference evidence="3" key="1">
    <citation type="submission" date="2013-08" db="EMBL/GenBank/DDBJ databases">
        <authorList>
            <person name="Mendez C."/>
            <person name="Richter M."/>
            <person name="Ferrer M."/>
            <person name="Sanchez J."/>
        </authorList>
    </citation>
    <scope>NUCLEOTIDE SEQUENCE</scope>
</reference>
<feature type="domain" description="CN hydrolase" evidence="2">
    <location>
        <begin position="1"/>
        <end position="137"/>
    </location>
</feature>
<dbReference type="GO" id="GO:0050126">
    <property type="term" value="F:N-carbamoylputrescine amidase activity"/>
    <property type="evidence" value="ECO:0007669"/>
    <property type="project" value="TreeGrafter"/>
</dbReference>
<keyword evidence="1" id="KW-0378">Hydrolase</keyword>
<gene>
    <name evidence="3" type="ORF">B1A_13892</name>
</gene>
<accession>T0ZWF3</accession>
<proteinExistence type="predicted"/>
<sequence length="165" mass="18390">PDGRRITSYRKVHLWQEEQLHFAAGDELVMGDIAGVPTGLGICWDVAFPEWGRAYALRGAELLLLPTAWDLPTIREYDMLVRARALENGVFLIGCNHAGSDGDIEFGGHSQIVDPRGEVLAFAGDNSETVLIAELDLSEVGRSRALHTPYFRDRKPAVYDRVRRT</sequence>
<feature type="non-terminal residue" evidence="3">
    <location>
        <position position="165"/>
    </location>
</feature>
<dbReference type="InterPro" id="IPR003010">
    <property type="entry name" value="C-N_Hydrolase"/>
</dbReference>
<keyword evidence="3" id="KW-0808">Transferase</keyword>
<comment type="caution">
    <text evidence="3">The sequence shown here is derived from an EMBL/GenBank/DDBJ whole genome shotgun (WGS) entry which is preliminary data.</text>
</comment>
<dbReference type="GO" id="GO:0016746">
    <property type="term" value="F:acyltransferase activity"/>
    <property type="evidence" value="ECO:0007669"/>
    <property type="project" value="UniProtKB-KW"/>
</dbReference>
<dbReference type="InterPro" id="IPR036526">
    <property type="entry name" value="C-N_Hydrolase_sf"/>
</dbReference>
<dbReference type="PANTHER" id="PTHR43674">
    <property type="entry name" value="NITRILASE C965.09-RELATED"/>
    <property type="match status" value="1"/>
</dbReference>
<dbReference type="GO" id="GO:0033388">
    <property type="term" value="P:putrescine biosynthetic process from arginine"/>
    <property type="evidence" value="ECO:0007669"/>
    <property type="project" value="TreeGrafter"/>
</dbReference>
<evidence type="ECO:0000313" key="3">
    <source>
        <dbReference type="EMBL" id="EQD48883.1"/>
    </source>
</evidence>
<dbReference type="AlphaFoldDB" id="T0ZWF3"/>
<reference evidence="3" key="2">
    <citation type="journal article" date="2014" name="ISME J.">
        <title>Microbial stratification in low pH oxic and suboxic macroscopic growths along an acid mine drainage.</title>
        <authorList>
            <person name="Mendez-Garcia C."/>
            <person name="Mesa V."/>
            <person name="Sprenger R.R."/>
            <person name="Richter M."/>
            <person name="Diez M.S."/>
            <person name="Solano J."/>
            <person name="Bargiela R."/>
            <person name="Golyshina O.V."/>
            <person name="Manteca A."/>
            <person name="Ramos J.L."/>
            <person name="Gallego J.R."/>
            <person name="Llorente I."/>
            <person name="Martins Dos Santos V.A."/>
            <person name="Jensen O.N."/>
            <person name="Pelaez A.I."/>
            <person name="Sanchez J."/>
            <person name="Ferrer M."/>
        </authorList>
    </citation>
    <scope>NUCLEOTIDE SEQUENCE</scope>
</reference>